<keyword evidence="2" id="KW-1133">Transmembrane helix</keyword>
<dbReference type="AlphaFoldDB" id="A0A919CEQ2"/>
<evidence type="ECO:0000256" key="1">
    <source>
        <dbReference type="SAM" id="MobiDB-lite"/>
    </source>
</evidence>
<dbReference type="EMBL" id="BMVC01000024">
    <property type="protein sequence ID" value="GHD16369.1"/>
    <property type="molecule type" value="Genomic_DNA"/>
</dbReference>
<evidence type="ECO:0000256" key="2">
    <source>
        <dbReference type="SAM" id="Phobius"/>
    </source>
</evidence>
<accession>A0A919CEQ2</accession>
<reference evidence="3" key="2">
    <citation type="submission" date="2020-09" db="EMBL/GenBank/DDBJ databases">
        <authorList>
            <person name="Sun Q."/>
            <person name="Ohkuma M."/>
        </authorList>
    </citation>
    <scope>NUCLEOTIDE SEQUENCE</scope>
    <source>
        <strain evidence="3">JCM 4637</strain>
    </source>
</reference>
<feature type="region of interest" description="Disordered" evidence="1">
    <location>
        <begin position="177"/>
        <end position="227"/>
    </location>
</feature>
<dbReference type="Proteomes" id="UP000638353">
    <property type="component" value="Unassembled WGS sequence"/>
</dbReference>
<gene>
    <name evidence="3" type="ORF">GCM10010334_77410</name>
</gene>
<name>A0A919CEQ2_9ACTN</name>
<keyword evidence="2" id="KW-0472">Membrane</keyword>
<feature type="transmembrane region" description="Helical" evidence="2">
    <location>
        <begin position="68"/>
        <end position="90"/>
    </location>
</feature>
<comment type="caution">
    <text evidence="3">The sequence shown here is derived from an EMBL/GenBank/DDBJ whole genome shotgun (WGS) entry which is preliminary data.</text>
</comment>
<sequence length="227" mass="23117">MSAAAAPVAGGAGEVLVGRCYTKARKHPAVIGKWPGGRARLWGGPYTMTQMAVLLVSLAGLLLTSDLWAHFGLGNILIAIGVPYGLSLLVRHVRVDGRNPLAVAVSAVGLLTSPAAGRLGGRPLAAVGRYRPLIGVCTVTVNPGSPDGTSADRGPVRPVRSQRFAAPALRTAMSAPRAGIRSAASVPSRAGTGRAPVSAASALLHARRQEAVSRAGSSRSTKTNQGV</sequence>
<feature type="transmembrane region" description="Helical" evidence="2">
    <location>
        <begin position="41"/>
        <end position="62"/>
    </location>
</feature>
<keyword evidence="2" id="KW-0812">Transmembrane</keyword>
<reference evidence="3" key="1">
    <citation type="journal article" date="2014" name="Int. J. Syst. Evol. Microbiol.">
        <title>Complete genome sequence of Corynebacterium casei LMG S-19264T (=DSM 44701T), isolated from a smear-ripened cheese.</title>
        <authorList>
            <consortium name="US DOE Joint Genome Institute (JGI-PGF)"/>
            <person name="Walter F."/>
            <person name="Albersmeier A."/>
            <person name="Kalinowski J."/>
            <person name="Ruckert C."/>
        </authorList>
    </citation>
    <scope>NUCLEOTIDE SEQUENCE</scope>
    <source>
        <strain evidence="3">JCM 4637</strain>
    </source>
</reference>
<organism evidence="3 4">
    <name type="scientific">Streptomyces finlayi</name>
    <dbReference type="NCBI Taxonomy" id="67296"/>
    <lineage>
        <taxon>Bacteria</taxon>
        <taxon>Bacillati</taxon>
        <taxon>Actinomycetota</taxon>
        <taxon>Actinomycetes</taxon>
        <taxon>Kitasatosporales</taxon>
        <taxon>Streptomycetaceae</taxon>
        <taxon>Streptomyces</taxon>
    </lineage>
</organism>
<protein>
    <submittedName>
        <fullName evidence="3">Uncharacterized protein</fullName>
    </submittedName>
</protein>
<feature type="compositionally biased region" description="Polar residues" evidence="1">
    <location>
        <begin position="215"/>
        <end position="227"/>
    </location>
</feature>
<evidence type="ECO:0000313" key="3">
    <source>
        <dbReference type="EMBL" id="GHD16369.1"/>
    </source>
</evidence>
<evidence type="ECO:0000313" key="4">
    <source>
        <dbReference type="Proteomes" id="UP000638353"/>
    </source>
</evidence>
<proteinExistence type="predicted"/>